<organism evidence="2 3">
    <name type="scientific">Ramazzottius varieornatus</name>
    <name type="common">Water bear</name>
    <name type="synonym">Tardigrade</name>
    <dbReference type="NCBI Taxonomy" id="947166"/>
    <lineage>
        <taxon>Eukaryota</taxon>
        <taxon>Metazoa</taxon>
        <taxon>Ecdysozoa</taxon>
        <taxon>Tardigrada</taxon>
        <taxon>Eutardigrada</taxon>
        <taxon>Parachela</taxon>
        <taxon>Hypsibioidea</taxon>
        <taxon>Ramazzottiidae</taxon>
        <taxon>Ramazzottius</taxon>
    </lineage>
</organism>
<reference evidence="2 3" key="1">
    <citation type="journal article" date="2016" name="Nat. Commun.">
        <title>Extremotolerant tardigrade genome and improved radiotolerance of human cultured cells by tardigrade-unique protein.</title>
        <authorList>
            <person name="Hashimoto T."/>
            <person name="Horikawa D.D."/>
            <person name="Saito Y."/>
            <person name="Kuwahara H."/>
            <person name="Kozuka-Hata H."/>
            <person name="Shin-I T."/>
            <person name="Minakuchi Y."/>
            <person name="Ohishi K."/>
            <person name="Motoyama A."/>
            <person name="Aizu T."/>
            <person name="Enomoto A."/>
            <person name="Kondo K."/>
            <person name="Tanaka S."/>
            <person name="Hara Y."/>
            <person name="Koshikawa S."/>
            <person name="Sagara H."/>
            <person name="Miura T."/>
            <person name="Yokobori S."/>
            <person name="Miyagawa K."/>
            <person name="Suzuki Y."/>
            <person name="Kubo T."/>
            <person name="Oyama M."/>
            <person name="Kohara Y."/>
            <person name="Fujiyama A."/>
            <person name="Arakawa K."/>
            <person name="Katayama T."/>
            <person name="Toyoda A."/>
            <person name="Kunieda T."/>
        </authorList>
    </citation>
    <scope>NUCLEOTIDE SEQUENCE [LARGE SCALE GENOMIC DNA]</scope>
    <source>
        <strain evidence="2 3">YOKOZUNA-1</strain>
    </source>
</reference>
<accession>A0A1D1UP53</accession>
<name>A0A1D1UP53_RAMVA</name>
<dbReference type="Proteomes" id="UP000186922">
    <property type="component" value="Unassembled WGS sequence"/>
</dbReference>
<dbReference type="AlphaFoldDB" id="A0A1D1UP53"/>
<evidence type="ECO:0000256" key="1">
    <source>
        <dbReference type="SAM" id="SignalP"/>
    </source>
</evidence>
<protein>
    <submittedName>
        <fullName evidence="2">Uncharacterized protein</fullName>
    </submittedName>
</protein>
<proteinExistence type="predicted"/>
<gene>
    <name evidence="2" type="primary">RvY_03734</name>
    <name evidence="2" type="synonym">RvY_03734.1</name>
    <name evidence="2" type="ORF">RvY_03734-1</name>
</gene>
<evidence type="ECO:0000313" key="3">
    <source>
        <dbReference type="Proteomes" id="UP000186922"/>
    </source>
</evidence>
<dbReference type="EMBL" id="BDGG01000002">
    <property type="protein sequence ID" value="GAU91494.1"/>
    <property type="molecule type" value="Genomic_DNA"/>
</dbReference>
<sequence>MDSYIALFILGLTITLTHGLPLDESAPLSREKRAVFPFVLGQSILDIQCQPGSITVCAPDGPAACPTNYNSIGQKGSCGFATLQRYLVSSDISGTCCVYNTASATTAASKISSFALHFTLLGTQLALLQVQPPLESTLSFRRSSPTQSTPNIRLQWVTPVAMPSTRVAVQGSNTDSNLVLTAVVALLVMENNFMAV</sequence>
<keyword evidence="1" id="KW-0732">Signal</keyword>
<comment type="caution">
    <text evidence="2">The sequence shown here is derived from an EMBL/GenBank/DDBJ whole genome shotgun (WGS) entry which is preliminary data.</text>
</comment>
<feature type="chain" id="PRO_5008897441" evidence="1">
    <location>
        <begin position="20"/>
        <end position="196"/>
    </location>
</feature>
<keyword evidence="3" id="KW-1185">Reference proteome</keyword>
<feature type="signal peptide" evidence="1">
    <location>
        <begin position="1"/>
        <end position="19"/>
    </location>
</feature>
<evidence type="ECO:0000313" key="2">
    <source>
        <dbReference type="EMBL" id="GAU91494.1"/>
    </source>
</evidence>